<dbReference type="GO" id="GO:0003700">
    <property type="term" value="F:DNA-binding transcription factor activity"/>
    <property type="evidence" value="ECO:0007669"/>
    <property type="project" value="TreeGrafter"/>
</dbReference>
<dbReference type="AlphaFoldDB" id="A0A5J5IAV7"/>
<feature type="DNA-binding region" description="H-T-H motif" evidence="4">
    <location>
        <begin position="38"/>
        <end position="57"/>
    </location>
</feature>
<protein>
    <submittedName>
        <fullName evidence="7">TetR/AcrR family transcriptional regulator</fullName>
    </submittedName>
</protein>
<evidence type="ECO:0000256" key="1">
    <source>
        <dbReference type="ARBA" id="ARBA00023015"/>
    </source>
</evidence>
<proteinExistence type="predicted"/>
<comment type="caution">
    <text evidence="7">The sequence shown here is derived from an EMBL/GenBank/DDBJ whole genome shotgun (WGS) entry which is preliminary data.</text>
</comment>
<dbReference type="Pfam" id="PF17932">
    <property type="entry name" value="TetR_C_24"/>
    <property type="match status" value="1"/>
</dbReference>
<dbReference type="Proteomes" id="UP000326364">
    <property type="component" value="Unassembled WGS sequence"/>
</dbReference>
<keyword evidence="9" id="KW-1185">Reference proteome</keyword>
<dbReference type="RefSeq" id="WP_120253200.1">
    <property type="nucleotide sequence ID" value="NZ_JBNNIY010000003.1"/>
</dbReference>
<keyword evidence="1" id="KW-0805">Transcription regulation</keyword>
<dbReference type="SUPFAM" id="SSF48498">
    <property type="entry name" value="Tetracyclin repressor-like, C-terminal domain"/>
    <property type="match status" value="1"/>
</dbReference>
<reference evidence="8 9" key="1">
    <citation type="submission" date="2019-09" db="EMBL/GenBank/DDBJ databases">
        <authorList>
            <person name="Feng G."/>
        </authorList>
    </citation>
    <scope>NUCLEOTIDE SEQUENCE [LARGE SCALE GENOMIC DNA]</scope>
    <source>
        <strain evidence="7 8">KACC 19283</strain>
        <strain evidence="6 9">KACC 19284</strain>
    </source>
</reference>
<dbReference type="Gene3D" id="1.10.10.60">
    <property type="entry name" value="Homeodomain-like"/>
    <property type="match status" value="1"/>
</dbReference>
<keyword evidence="2 4" id="KW-0238">DNA-binding</keyword>
<dbReference type="InterPro" id="IPR001647">
    <property type="entry name" value="HTH_TetR"/>
</dbReference>
<evidence type="ECO:0000313" key="6">
    <source>
        <dbReference type="EMBL" id="KAA9021373.1"/>
    </source>
</evidence>
<feature type="domain" description="HTH tetR-type" evidence="5">
    <location>
        <begin position="15"/>
        <end position="75"/>
    </location>
</feature>
<gene>
    <name evidence="7" type="ORF">F4U95_01370</name>
    <name evidence="6" type="ORF">F4U96_01370</name>
</gene>
<evidence type="ECO:0000313" key="7">
    <source>
        <dbReference type="EMBL" id="KAA9033735.1"/>
    </source>
</evidence>
<evidence type="ECO:0000256" key="2">
    <source>
        <dbReference type="ARBA" id="ARBA00023125"/>
    </source>
</evidence>
<accession>A0A5J5IAV7</accession>
<evidence type="ECO:0000256" key="4">
    <source>
        <dbReference type="PROSITE-ProRule" id="PRU00335"/>
    </source>
</evidence>
<keyword evidence="3" id="KW-0804">Transcription</keyword>
<evidence type="ECO:0000256" key="3">
    <source>
        <dbReference type="ARBA" id="ARBA00023163"/>
    </source>
</evidence>
<dbReference type="InterPro" id="IPR036271">
    <property type="entry name" value="Tet_transcr_reg_TetR-rel_C_sf"/>
</dbReference>
<dbReference type="InterPro" id="IPR009057">
    <property type="entry name" value="Homeodomain-like_sf"/>
</dbReference>
<dbReference type="EMBL" id="VYQB01000001">
    <property type="protein sequence ID" value="KAA9021373.1"/>
    <property type="molecule type" value="Genomic_DNA"/>
</dbReference>
<dbReference type="EMBL" id="VYQA01000001">
    <property type="protein sequence ID" value="KAA9033735.1"/>
    <property type="molecule type" value="Genomic_DNA"/>
</dbReference>
<dbReference type="InterPro" id="IPR041490">
    <property type="entry name" value="KstR2_TetR_C"/>
</dbReference>
<dbReference type="PANTHER" id="PTHR30055:SF234">
    <property type="entry name" value="HTH-TYPE TRANSCRIPTIONAL REGULATOR BETI"/>
    <property type="match status" value="1"/>
</dbReference>
<organism evidence="7 8">
    <name type="scientific">Sphingobium limneticum</name>
    <dbReference type="NCBI Taxonomy" id="1007511"/>
    <lineage>
        <taxon>Bacteria</taxon>
        <taxon>Pseudomonadati</taxon>
        <taxon>Pseudomonadota</taxon>
        <taxon>Alphaproteobacteria</taxon>
        <taxon>Sphingomonadales</taxon>
        <taxon>Sphingomonadaceae</taxon>
        <taxon>Sphingobium</taxon>
    </lineage>
</organism>
<evidence type="ECO:0000313" key="8">
    <source>
        <dbReference type="Proteomes" id="UP000325933"/>
    </source>
</evidence>
<dbReference type="SUPFAM" id="SSF46689">
    <property type="entry name" value="Homeodomain-like"/>
    <property type="match status" value="1"/>
</dbReference>
<dbReference type="PRINTS" id="PR00455">
    <property type="entry name" value="HTHTETR"/>
</dbReference>
<sequence length="196" mass="21754">MTKRSPAHGLPDEGSGRRRQILEIAAQLFARKGYRGTSMRDIGEQAGVLGGSLYHHIKSKEALFVELHDSALDAAEERVAVAVATQQDPWARLQAACTTLLDIQLAPDSLTMPMMNDFREVPGPVREQLVARRDRFENLFRGLVDALALPPNLDRSIYRNLLLSQLNTVADWYGPGRLSPADIAAQIVAIFRHDND</sequence>
<dbReference type="Proteomes" id="UP000325933">
    <property type="component" value="Unassembled WGS sequence"/>
</dbReference>
<dbReference type="PANTHER" id="PTHR30055">
    <property type="entry name" value="HTH-TYPE TRANSCRIPTIONAL REGULATOR RUTR"/>
    <property type="match status" value="1"/>
</dbReference>
<dbReference type="Gene3D" id="1.10.357.10">
    <property type="entry name" value="Tetracycline Repressor, domain 2"/>
    <property type="match status" value="1"/>
</dbReference>
<evidence type="ECO:0000313" key="9">
    <source>
        <dbReference type="Proteomes" id="UP000326364"/>
    </source>
</evidence>
<dbReference type="PROSITE" id="PS50977">
    <property type="entry name" value="HTH_TETR_2"/>
    <property type="match status" value="1"/>
</dbReference>
<dbReference type="InterPro" id="IPR050109">
    <property type="entry name" value="HTH-type_TetR-like_transc_reg"/>
</dbReference>
<evidence type="ECO:0000259" key="5">
    <source>
        <dbReference type="PROSITE" id="PS50977"/>
    </source>
</evidence>
<name>A0A5J5IAV7_9SPHN</name>
<dbReference type="Pfam" id="PF00440">
    <property type="entry name" value="TetR_N"/>
    <property type="match status" value="1"/>
</dbReference>
<dbReference type="GO" id="GO:0000976">
    <property type="term" value="F:transcription cis-regulatory region binding"/>
    <property type="evidence" value="ECO:0007669"/>
    <property type="project" value="TreeGrafter"/>
</dbReference>